<evidence type="ECO:0000256" key="4">
    <source>
        <dbReference type="ARBA" id="ARBA00022692"/>
    </source>
</evidence>
<keyword evidence="4 7" id="KW-0812">Transmembrane</keyword>
<feature type="transmembrane region" description="Helical" evidence="7">
    <location>
        <begin position="120"/>
        <end position="146"/>
    </location>
</feature>
<evidence type="ECO:0000256" key="3">
    <source>
        <dbReference type="ARBA" id="ARBA00022475"/>
    </source>
</evidence>
<comment type="subcellular location">
    <subcellularLocation>
        <location evidence="1">Cell membrane</location>
        <topology evidence="1">Multi-pass membrane protein</topology>
    </subcellularLocation>
</comment>
<dbReference type="PROSITE" id="PS50850">
    <property type="entry name" value="MFS"/>
    <property type="match status" value="1"/>
</dbReference>
<dbReference type="PANTHER" id="PTHR43045">
    <property type="entry name" value="SHIKIMATE TRANSPORTER"/>
    <property type="match status" value="1"/>
</dbReference>
<dbReference type="Proteomes" id="UP001479933">
    <property type="component" value="Chromosome"/>
</dbReference>
<evidence type="ECO:0000313" key="9">
    <source>
        <dbReference type="EMBL" id="WYY07816.1"/>
    </source>
</evidence>
<feature type="transmembrane region" description="Helical" evidence="7">
    <location>
        <begin position="95"/>
        <end position="114"/>
    </location>
</feature>
<protein>
    <submittedName>
        <fullName evidence="9">MFS transporter</fullName>
    </submittedName>
</protein>
<dbReference type="CDD" id="cd17369">
    <property type="entry name" value="MFS_ShiA_like"/>
    <property type="match status" value="1"/>
</dbReference>
<evidence type="ECO:0000256" key="7">
    <source>
        <dbReference type="SAM" id="Phobius"/>
    </source>
</evidence>
<dbReference type="PANTHER" id="PTHR43045:SF1">
    <property type="entry name" value="SHIKIMATE TRANSPORTER"/>
    <property type="match status" value="1"/>
</dbReference>
<evidence type="ECO:0000313" key="10">
    <source>
        <dbReference type="Proteomes" id="UP001479933"/>
    </source>
</evidence>
<feature type="transmembrane region" description="Helical" evidence="7">
    <location>
        <begin position="316"/>
        <end position="339"/>
    </location>
</feature>
<keyword evidence="6 7" id="KW-0472">Membrane</keyword>
<accession>A0ABZ2U3D7</accession>
<gene>
    <name evidence="9" type="ORF">RVF87_01635</name>
</gene>
<dbReference type="SUPFAM" id="SSF103473">
    <property type="entry name" value="MFS general substrate transporter"/>
    <property type="match status" value="1"/>
</dbReference>
<feature type="transmembrane region" description="Helical" evidence="7">
    <location>
        <begin position="411"/>
        <end position="432"/>
    </location>
</feature>
<dbReference type="Pfam" id="PF07690">
    <property type="entry name" value="MFS_1"/>
    <property type="match status" value="1"/>
</dbReference>
<feature type="transmembrane region" description="Helical" evidence="7">
    <location>
        <begin position="166"/>
        <end position="186"/>
    </location>
</feature>
<dbReference type="InterPro" id="IPR036259">
    <property type="entry name" value="MFS_trans_sf"/>
</dbReference>
<name>A0ABZ2U3D7_9ACTN</name>
<feature type="transmembrane region" description="Helical" evidence="7">
    <location>
        <begin position="59"/>
        <end position="83"/>
    </location>
</feature>
<keyword evidence="3" id="KW-1003">Cell membrane</keyword>
<dbReference type="InterPro" id="IPR020846">
    <property type="entry name" value="MFS_dom"/>
</dbReference>
<evidence type="ECO:0000256" key="1">
    <source>
        <dbReference type="ARBA" id="ARBA00004651"/>
    </source>
</evidence>
<feature type="transmembrane region" description="Helical" evidence="7">
    <location>
        <begin position="198"/>
        <end position="217"/>
    </location>
</feature>
<feature type="domain" description="Major facilitator superfamily (MFS) profile" evidence="8">
    <location>
        <begin position="22"/>
        <end position="439"/>
    </location>
</feature>
<evidence type="ECO:0000259" key="8">
    <source>
        <dbReference type="PROSITE" id="PS50850"/>
    </source>
</evidence>
<dbReference type="InterPro" id="IPR011701">
    <property type="entry name" value="MFS"/>
</dbReference>
<dbReference type="Gene3D" id="1.20.1250.20">
    <property type="entry name" value="MFS general substrate transporter like domains"/>
    <property type="match status" value="2"/>
</dbReference>
<feature type="transmembrane region" description="Helical" evidence="7">
    <location>
        <begin position="246"/>
        <end position="267"/>
    </location>
</feature>
<dbReference type="InterPro" id="IPR005828">
    <property type="entry name" value="MFS_sugar_transport-like"/>
</dbReference>
<keyword evidence="10" id="KW-1185">Reference proteome</keyword>
<evidence type="ECO:0000256" key="2">
    <source>
        <dbReference type="ARBA" id="ARBA00022448"/>
    </source>
</evidence>
<reference evidence="9 10" key="1">
    <citation type="journal article" date="2023" name="Virus Evol.">
        <title>Computational host range prediction-The good, the bad, and the ugly.</title>
        <authorList>
            <person name="Howell A.A."/>
            <person name="Versoza C.J."/>
            <person name="Pfeifer S.P."/>
        </authorList>
    </citation>
    <scope>NUCLEOTIDE SEQUENCE [LARGE SCALE GENOMIC DNA]</scope>
    <source>
        <strain evidence="9 10">1610/1b</strain>
    </source>
</reference>
<keyword evidence="5 7" id="KW-1133">Transmembrane helix</keyword>
<dbReference type="RefSeq" id="WP_066166361.1">
    <property type="nucleotide sequence ID" value="NZ_CP136137.1"/>
</dbReference>
<feature type="transmembrane region" description="Helical" evidence="7">
    <location>
        <begin position="287"/>
        <end position="304"/>
    </location>
</feature>
<evidence type="ECO:0000256" key="6">
    <source>
        <dbReference type="ARBA" id="ARBA00023136"/>
    </source>
</evidence>
<dbReference type="EMBL" id="CP136137">
    <property type="protein sequence ID" value="WYY07816.1"/>
    <property type="molecule type" value="Genomic_DNA"/>
</dbReference>
<organism evidence="9 10">
    <name type="scientific">Gordonia hydrophobica</name>
    <dbReference type="NCBI Taxonomy" id="40516"/>
    <lineage>
        <taxon>Bacteria</taxon>
        <taxon>Bacillati</taxon>
        <taxon>Actinomycetota</taxon>
        <taxon>Actinomycetes</taxon>
        <taxon>Mycobacteriales</taxon>
        <taxon>Gordoniaceae</taxon>
        <taxon>Gordonia</taxon>
    </lineage>
</organism>
<proteinExistence type="predicted"/>
<feature type="transmembrane region" description="Helical" evidence="7">
    <location>
        <begin position="345"/>
        <end position="363"/>
    </location>
</feature>
<evidence type="ECO:0000256" key="5">
    <source>
        <dbReference type="ARBA" id="ARBA00022989"/>
    </source>
</evidence>
<keyword evidence="2" id="KW-0813">Transport</keyword>
<feature type="transmembrane region" description="Helical" evidence="7">
    <location>
        <begin position="384"/>
        <end position="405"/>
    </location>
</feature>
<dbReference type="Pfam" id="PF00083">
    <property type="entry name" value="Sugar_tr"/>
    <property type="match status" value="1"/>
</dbReference>
<sequence>MVSPPTLETPASTSDERTARKAGIAAALATSLEWYDFYIYGTAAALVFNETYFATDSEVVAAVSSFATVAVGFIARPIGGVVAGHFGDKVGRKPVLVASTLLMGLATVLIGFVPETSTVWLAPTLLVILRITQGLAVGGQWGGAVLLATEYAPPHRRGFYGSFPQLGIPIGLILGNGIFLVLTWLTSPDAFMAWGWRIPFWISAVIVLVAMGIHRYLEETPEFQRVEAKMAVNTPRRSPVIQVLRHNFSTVALAAGTYLIGIAMFYLTITGSIQVATTNLGMSRSDTLWIVLVSAAVLIPLGPLSAHLSDKYGRKLIYGIGIALMGVWAIPMWLLIAHAGPGTTWPLAVALIMSCVAMAFQTGPQPALFAEIFPAELRYSGATLGYQFAAIVGGMSPMVMVAVINGQVDNIWRIGPVLTLLAVIALASLYALHLRQARTPSAA</sequence>